<dbReference type="InterPro" id="IPR029021">
    <property type="entry name" value="Prot-tyrosine_phosphatase-like"/>
</dbReference>
<dbReference type="InterPro" id="IPR000306">
    <property type="entry name" value="Znf_FYVE"/>
</dbReference>
<dbReference type="EMBL" id="KB307321">
    <property type="protein sequence ID" value="ELT99015.1"/>
    <property type="molecule type" value="Genomic_DNA"/>
</dbReference>
<feature type="compositionally biased region" description="Acidic residues" evidence="11">
    <location>
        <begin position="609"/>
        <end position="618"/>
    </location>
</feature>
<evidence type="ECO:0000256" key="10">
    <source>
        <dbReference type="PROSITE-ProRule" id="PRU00091"/>
    </source>
</evidence>
<dbReference type="EC" id="3.1.3.95" evidence="3"/>
<dbReference type="Pfam" id="PF06602">
    <property type="entry name" value="Myotub-related"/>
    <property type="match status" value="2"/>
</dbReference>
<evidence type="ECO:0000259" key="13">
    <source>
        <dbReference type="PROSITE" id="PS51339"/>
    </source>
</evidence>
<evidence type="ECO:0000313" key="15">
    <source>
        <dbReference type="EnsemblMetazoa" id="CapteP226204"/>
    </source>
</evidence>
<dbReference type="Gene3D" id="3.30.40.10">
    <property type="entry name" value="Zinc/RING finger domain, C3HC4 (zinc finger)"/>
    <property type="match status" value="1"/>
</dbReference>
<dbReference type="InterPro" id="IPR010569">
    <property type="entry name" value="Myotubularin-like_Pase_dom"/>
</dbReference>
<feature type="region of interest" description="Disordered" evidence="11">
    <location>
        <begin position="663"/>
        <end position="685"/>
    </location>
</feature>
<dbReference type="PROSITE" id="PS51339">
    <property type="entry name" value="PPASE_MYOTUBULARIN"/>
    <property type="match status" value="2"/>
</dbReference>
<keyword evidence="8" id="KW-0472">Membrane</keyword>
<reference evidence="15" key="3">
    <citation type="submission" date="2015-06" db="UniProtKB">
        <authorList>
            <consortium name="EnsemblMetazoa"/>
        </authorList>
    </citation>
    <scope>IDENTIFICATION</scope>
</reference>
<dbReference type="FunFam" id="3.30.40.10:FF:000073">
    <property type="entry name" value="myotubularin-related protein 4 isoform X2"/>
    <property type="match status" value="1"/>
</dbReference>
<dbReference type="GO" id="GO:0010506">
    <property type="term" value="P:regulation of autophagy"/>
    <property type="evidence" value="ECO:0007669"/>
    <property type="project" value="TreeGrafter"/>
</dbReference>
<evidence type="ECO:0000313" key="16">
    <source>
        <dbReference type="Proteomes" id="UP000014760"/>
    </source>
</evidence>
<feature type="domain" description="Myotubularin phosphatase" evidence="13">
    <location>
        <begin position="307"/>
        <end position="445"/>
    </location>
</feature>
<feature type="compositionally biased region" description="Basic and acidic residues" evidence="11">
    <location>
        <begin position="558"/>
        <end position="569"/>
    </location>
</feature>
<dbReference type="SUPFAM" id="SSF52799">
    <property type="entry name" value="(Phosphotyrosine protein) phosphatases II"/>
    <property type="match status" value="1"/>
</dbReference>
<reference evidence="14 16" key="2">
    <citation type="journal article" date="2013" name="Nature">
        <title>Insights into bilaterian evolution from three spiralian genomes.</title>
        <authorList>
            <person name="Simakov O."/>
            <person name="Marletaz F."/>
            <person name="Cho S.J."/>
            <person name="Edsinger-Gonzales E."/>
            <person name="Havlak P."/>
            <person name="Hellsten U."/>
            <person name="Kuo D.H."/>
            <person name="Larsson T."/>
            <person name="Lv J."/>
            <person name="Arendt D."/>
            <person name="Savage R."/>
            <person name="Osoegawa K."/>
            <person name="de Jong P."/>
            <person name="Grimwood J."/>
            <person name="Chapman J.A."/>
            <person name="Shapiro H."/>
            <person name="Aerts A."/>
            <person name="Otillar R.P."/>
            <person name="Terry A.Y."/>
            <person name="Boore J.L."/>
            <person name="Grigoriev I.V."/>
            <person name="Lindberg D.R."/>
            <person name="Seaver E.C."/>
            <person name="Weisblat D.A."/>
            <person name="Putnam N.H."/>
            <person name="Rokhsar D.S."/>
        </authorList>
    </citation>
    <scope>NUCLEOTIDE SEQUENCE</scope>
    <source>
        <strain evidence="14 16">I ESC-2004</strain>
    </source>
</reference>
<dbReference type="EMBL" id="AMQN01010225">
    <property type="status" value="NOT_ANNOTATED_CDS"/>
    <property type="molecule type" value="Genomic_DNA"/>
</dbReference>
<gene>
    <name evidence="14" type="ORF">CAPTEDRAFT_226204</name>
</gene>
<evidence type="ECO:0000256" key="3">
    <source>
        <dbReference type="ARBA" id="ARBA00012903"/>
    </source>
</evidence>
<keyword evidence="16" id="KW-1185">Reference proteome</keyword>
<dbReference type="Proteomes" id="UP000014760">
    <property type="component" value="Unassembled WGS sequence"/>
</dbReference>
<protein>
    <recommendedName>
        <fullName evidence="3">phosphatidylinositol-3,5-bisphosphate 3-phosphatase</fullName>
        <ecNumber evidence="3">3.1.3.95</ecNumber>
    </recommendedName>
    <alternativeName>
        <fullName evidence="9">Phosphatidylinositol-3,5-bisphosphate 3-phosphatase</fullName>
    </alternativeName>
</protein>
<feature type="compositionally biased region" description="Polar residues" evidence="11">
    <location>
        <begin position="619"/>
        <end position="631"/>
    </location>
</feature>
<dbReference type="SUPFAM" id="SSF57903">
    <property type="entry name" value="FYVE/PHD zinc finger"/>
    <property type="match status" value="1"/>
</dbReference>
<dbReference type="GO" id="GO:0005829">
    <property type="term" value="C:cytosol"/>
    <property type="evidence" value="ECO:0007669"/>
    <property type="project" value="UniProtKB-ARBA"/>
</dbReference>
<evidence type="ECO:0000256" key="6">
    <source>
        <dbReference type="ARBA" id="ARBA00022801"/>
    </source>
</evidence>
<feature type="region of interest" description="Disordered" evidence="11">
    <location>
        <begin position="769"/>
        <end position="792"/>
    </location>
</feature>
<dbReference type="InterPro" id="IPR030564">
    <property type="entry name" value="Myotubularin"/>
</dbReference>
<organism evidence="14">
    <name type="scientific">Capitella teleta</name>
    <name type="common">Polychaete worm</name>
    <dbReference type="NCBI Taxonomy" id="283909"/>
    <lineage>
        <taxon>Eukaryota</taxon>
        <taxon>Metazoa</taxon>
        <taxon>Spiralia</taxon>
        <taxon>Lophotrochozoa</taxon>
        <taxon>Annelida</taxon>
        <taxon>Polychaeta</taxon>
        <taxon>Sedentaria</taxon>
        <taxon>Scolecida</taxon>
        <taxon>Capitellidae</taxon>
        <taxon>Capitella</taxon>
    </lineage>
</organism>
<dbReference type="GO" id="GO:0060090">
    <property type="term" value="F:molecular adaptor activity"/>
    <property type="evidence" value="ECO:0007669"/>
    <property type="project" value="UniProtKB-ARBA"/>
</dbReference>
<proteinExistence type="inferred from homology"/>
<evidence type="ECO:0000256" key="5">
    <source>
        <dbReference type="ARBA" id="ARBA00022771"/>
    </source>
</evidence>
<dbReference type="FunCoup" id="R7U7A0">
    <property type="interactions" value="1829"/>
</dbReference>
<keyword evidence="6" id="KW-0378">Hydrolase</keyword>
<dbReference type="GO" id="GO:0046474">
    <property type="term" value="P:glycerophospholipid biosynthetic process"/>
    <property type="evidence" value="ECO:0007669"/>
    <property type="project" value="UniProtKB-ARBA"/>
</dbReference>
<dbReference type="AlphaFoldDB" id="R7U7A0"/>
<evidence type="ECO:0000256" key="8">
    <source>
        <dbReference type="ARBA" id="ARBA00023136"/>
    </source>
</evidence>
<evidence type="ECO:0000256" key="2">
    <source>
        <dbReference type="ARBA" id="ARBA00007471"/>
    </source>
</evidence>
<dbReference type="SMART" id="SM00064">
    <property type="entry name" value="FYVE"/>
    <property type="match status" value="1"/>
</dbReference>
<evidence type="ECO:0000256" key="4">
    <source>
        <dbReference type="ARBA" id="ARBA00022723"/>
    </source>
</evidence>
<dbReference type="GO" id="GO:0004438">
    <property type="term" value="F:phosphatidylinositol-3-phosphate phosphatase activity"/>
    <property type="evidence" value="ECO:0007669"/>
    <property type="project" value="TreeGrafter"/>
</dbReference>
<keyword evidence="5 10" id="KW-0863">Zinc-finger</keyword>
<feature type="compositionally biased region" description="Polar residues" evidence="11">
    <location>
        <begin position="507"/>
        <end position="525"/>
    </location>
</feature>
<accession>R7U7A0</accession>
<dbReference type="OrthoDB" id="271628at2759"/>
<dbReference type="InterPro" id="IPR013083">
    <property type="entry name" value="Znf_RING/FYVE/PHD"/>
</dbReference>
<feature type="domain" description="FYVE-type" evidence="12">
    <location>
        <begin position="807"/>
        <end position="867"/>
    </location>
</feature>
<dbReference type="Pfam" id="PF01363">
    <property type="entry name" value="FYVE"/>
    <property type="match status" value="1"/>
</dbReference>
<feature type="region of interest" description="Disordered" evidence="11">
    <location>
        <begin position="490"/>
        <end position="635"/>
    </location>
</feature>
<keyword evidence="4" id="KW-0479">Metal-binding</keyword>
<feature type="compositionally biased region" description="Basic and acidic residues" evidence="11">
    <location>
        <begin position="526"/>
        <end position="537"/>
    </location>
</feature>
<dbReference type="InterPro" id="IPR017455">
    <property type="entry name" value="Znf_FYVE-rel"/>
</dbReference>
<keyword evidence="7" id="KW-0862">Zinc</keyword>
<evidence type="ECO:0000313" key="14">
    <source>
        <dbReference type="EMBL" id="ELT99015.1"/>
    </source>
</evidence>
<dbReference type="InterPro" id="IPR011011">
    <property type="entry name" value="Znf_FYVE_PHD"/>
</dbReference>
<dbReference type="STRING" id="283909.R7U7A0"/>
<comment type="similarity">
    <text evidence="2">Belongs to the protein-tyrosine phosphatase family. Non-receptor class myotubularin subfamily.</text>
</comment>
<dbReference type="GO" id="GO:0046856">
    <property type="term" value="P:phosphatidylinositol dephosphorylation"/>
    <property type="evidence" value="ECO:0007669"/>
    <property type="project" value="UniProtKB-ARBA"/>
</dbReference>
<reference evidence="16" key="1">
    <citation type="submission" date="2012-12" db="EMBL/GenBank/DDBJ databases">
        <authorList>
            <person name="Hellsten U."/>
            <person name="Grimwood J."/>
            <person name="Chapman J.A."/>
            <person name="Shapiro H."/>
            <person name="Aerts A."/>
            <person name="Otillar R.P."/>
            <person name="Terry A.Y."/>
            <person name="Boore J.L."/>
            <person name="Simakov O."/>
            <person name="Marletaz F."/>
            <person name="Cho S.-J."/>
            <person name="Edsinger-Gonzales E."/>
            <person name="Havlak P."/>
            <person name="Kuo D.-H."/>
            <person name="Larsson T."/>
            <person name="Lv J."/>
            <person name="Arendt D."/>
            <person name="Savage R."/>
            <person name="Osoegawa K."/>
            <person name="de Jong P."/>
            <person name="Lindberg D.R."/>
            <person name="Seaver E.C."/>
            <person name="Weisblat D.A."/>
            <person name="Putnam N.H."/>
            <person name="Grigoriev I.V."/>
            <person name="Rokhsar D.S."/>
        </authorList>
    </citation>
    <scope>NUCLEOTIDE SEQUENCE</scope>
    <source>
        <strain evidence="16">I ESC-2004</strain>
    </source>
</reference>
<evidence type="ECO:0000256" key="11">
    <source>
        <dbReference type="SAM" id="MobiDB-lite"/>
    </source>
</evidence>
<dbReference type="SUPFAM" id="SSF50729">
    <property type="entry name" value="PH domain-like"/>
    <property type="match status" value="1"/>
</dbReference>
<evidence type="ECO:0000256" key="9">
    <source>
        <dbReference type="ARBA" id="ARBA00032571"/>
    </source>
</evidence>
<dbReference type="InterPro" id="IPR046978">
    <property type="entry name" value="MTMR4_FYVE"/>
</dbReference>
<dbReference type="GO" id="GO:0052629">
    <property type="term" value="F:phosphatidylinositol-3,5-bisphosphate 3-phosphatase activity"/>
    <property type="evidence" value="ECO:0007669"/>
    <property type="project" value="UniProtKB-EC"/>
</dbReference>
<sequence length="893" mass="100448">MDRMFSMDVDGEVFEVLESSSAEECLSSLEHIQASELYPKRPLVSDDEHLQVPFPVLHGESVEFLGRTTGGAIAVSNYRLFIQYVNSGFWEYFEIRLCFSCKETFVNIPLGMIESIEARDIFYLFIYSKDAHTYRCTFQTNEACVEWNKRLKVALLPPDRLQDVFAFSFHAWCKDSCPKGDAAEMSYQLCRMNDFSGGFSFDREVERLGFDLKHKLWRITFSNDEYRVCKSYPKLHIVPHNMTDASIERVAEFRGSHRFPSVVWRDRRSGAVIARSSQPEVGWLGWRSEYDEQFLKAIVSTCALALLQGFRVLIEREWLQFGHKFADRCGQGMCMDDLNERCPIFLQWLDCVHQLILQFPCEFQFNETCLVKLAHHAYSCLFGTFLCNNARERDEAQLKQQTTSVWTLLENQRSKFINRVFRPGQHQVLRPSHHLKDLVLWRAIYLSDSLPASASPAEAPVDESCDIEALLEAPLVSKTRSCENLKAAVQAEKEASPNGQLPRRLSDTNLGRDTGSMNSLLVDSVSSEKRDLSKDSSGDDPAGEPSAEEVQPPEEEEDARRQLRPHESSTDTLTEDQQVEWLRSSAASQGTPSPPVMTNGHSNGHSAETELDESEEQNTEQVHMSTSTSDLTDSRVGAMKTCHPLAGCSKLNEALLTLQIKQDAPPLPNTSSNPSSSPPTPAADLKGSIWAQNQVGRLIDLDGLTCHMDPVQQRLAQIEADYQQQLRQMERQLLMHKKVLHQYATAAAAAAGCNGCQWLEYDDMFSTESADSGGDHASAGSSTGASSDVSWEQVEEREAQITLWMPDHAVTHCAGCDSPFSLVRRKHHCRNCGQVFCHECTNFTVPVPQQHLNTPVRVCRKCYHTFGSSLILTSNGFMEHDAVPPPPASPEDC</sequence>
<dbReference type="CDD" id="cd15733">
    <property type="entry name" value="FYVE_MTMR4"/>
    <property type="match status" value="1"/>
</dbReference>
<evidence type="ECO:0000256" key="1">
    <source>
        <dbReference type="ARBA" id="ARBA00004370"/>
    </source>
</evidence>
<comment type="subcellular location">
    <subcellularLocation>
        <location evidence="1">Membrane</location>
    </subcellularLocation>
</comment>
<dbReference type="PANTHER" id="PTHR10807">
    <property type="entry name" value="MYOTUBULARIN-RELATED"/>
    <property type="match status" value="1"/>
</dbReference>
<evidence type="ECO:0000256" key="7">
    <source>
        <dbReference type="ARBA" id="ARBA00022833"/>
    </source>
</evidence>
<dbReference type="GO" id="GO:0008270">
    <property type="term" value="F:zinc ion binding"/>
    <property type="evidence" value="ECO:0007669"/>
    <property type="project" value="UniProtKB-KW"/>
</dbReference>
<evidence type="ECO:0000259" key="12">
    <source>
        <dbReference type="PROSITE" id="PS50178"/>
    </source>
</evidence>
<dbReference type="GO" id="GO:0019903">
    <property type="term" value="F:protein phosphatase binding"/>
    <property type="evidence" value="ECO:0007669"/>
    <property type="project" value="TreeGrafter"/>
</dbReference>
<dbReference type="EMBL" id="AMQN01010224">
    <property type="status" value="NOT_ANNOTATED_CDS"/>
    <property type="molecule type" value="Genomic_DNA"/>
</dbReference>
<dbReference type="HOGENOM" id="CLU_001839_2_2_1"/>
<dbReference type="PANTHER" id="PTHR10807:SF75">
    <property type="entry name" value="PHOSPHATIDYLINOSITOL-3-PHOSPHATE PHOSPHATASE"/>
    <property type="match status" value="1"/>
</dbReference>
<feature type="compositionally biased region" description="Low complexity" evidence="11">
    <location>
        <begin position="769"/>
        <end position="790"/>
    </location>
</feature>
<dbReference type="GO" id="GO:0004721">
    <property type="term" value="F:phosphoprotein phosphatase activity"/>
    <property type="evidence" value="ECO:0007669"/>
    <property type="project" value="UniProtKB-ARBA"/>
</dbReference>
<dbReference type="OMA" id="XAISASS"/>
<dbReference type="GO" id="GO:0016020">
    <property type="term" value="C:membrane"/>
    <property type="evidence" value="ECO:0007669"/>
    <property type="project" value="UniProtKB-SubCell"/>
</dbReference>
<dbReference type="EnsemblMetazoa" id="CapteT226204">
    <property type="protein sequence ID" value="CapteP226204"/>
    <property type="gene ID" value="CapteG226204"/>
</dbReference>
<feature type="domain" description="Myotubularin phosphatase" evidence="13">
    <location>
        <begin position="195"/>
        <end position="305"/>
    </location>
</feature>
<dbReference type="PROSITE" id="PS50178">
    <property type="entry name" value="ZF_FYVE"/>
    <property type="match status" value="1"/>
</dbReference>
<dbReference type="GO" id="GO:0061952">
    <property type="term" value="P:midbody abscission"/>
    <property type="evidence" value="ECO:0007669"/>
    <property type="project" value="UniProtKB-ARBA"/>
</dbReference>
<name>R7U7A0_CAPTE</name>